<evidence type="ECO:0000313" key="9">
    <source>
        <dbReference type="EMBL" id="RLN41319.1"/>
    </source>
</evidence>
<evidence type="ECO:0000256" key="7">
    <source>
        <dbReference type="ARBA" id="ARBA00023098"/>
    </source>
</evidence>
<dbReference type="GO" id="GO:0016788">
    <property type="term" value="F:hydrolase activity, acting on ester bonds"/>
    <property type="evidence" value="ECO:0007669"/>
    <property type="project" value="InterPro"/>
</dbReference>
<dbReference type="InterPro" id="IPR051238">
    <property type="entry name" value="GDSL_esterase/lipase"/>
</dbReference>
<dbReference type="AlphaFoldDB" id="A0A3L6TM93"/>
<dbReference type="Pfam" id="PF00657">
    <property type="entry name" value="Lipase_GDSL"/>
    <property type="match status" value="1"/>
</dbReference>
<dbReference type="STRING" id="4540.A0A3L6TM93"/>
<accession>A0A3L6TM93</accession>
<organism evidence="9 10">
    <name type="scientific">Panicum miliaceum</name>
    <name type="common">Proso millet</name>
    <name type="synonym">Broomcorn millet</name>
    <dbReference type="NCBI Taxonomy" id="4540"/>
    <lineage>
        <taxon>Eukaryota</taxon>
        <taxon>Viridiplantae</taxon>
        <taxon>Streptophyta</taxon>
        <taxon>Embryophyta</taxon>
        <taxon>Tracheophyta</taxon>
        <taxon>Spermatophyta</taxon>
        <taxon>Magnoliopsida</taxon>
        <taxon>Liliopsida</taxon>
        <taxon>Poales</taxon>
        <taxon>Poaceae</taxon>
        <taxon>PACMAD clade</taxon>
        <taxon>Panicoideae</taxon>
        <taxon>Panicodae</taxon>
        <taxon>Paniceae</taxon>
        <taxon>Panicinae</taxon>
        <taxon>Panicum</taxon>
        <taxon>Panicum sect. Panicum</taxon>
    </lineage>
</organism>
<keyword evidence="7" id="KW-0443">Lipid metabolism</keyword>
<keyword evidence="10" id="KW-1185">Reference proteome</keyword>
<dbReference type="GO" id="GO:0005576">
    <property type="term" value="C:extracellular region"/>
    <property type="evidence" value="ECO:0007669"/>
    <property type="project" value="UniProtKB-SubCell"/>
</dbReference>
<dbReference type="Gene3D" id="3.40.50.1110">
    <property type="entry name" value="SGNH hydrolase"/>
    <property type="match status" value="1"/>
</dbReference>
<keyword evidence="6" id="KW-0442">Lipid degradation</keyword>
<evidence type="ECO:0000256" key="3">
    <source>
        <dbReference type="ARBA" id="ARBA00022525"/>
    </source>
</evidence>
<comment type="similarity">
    <text evidence="2">Belongs to the 'GDSL' lipolytic enzyme family.</text>
</comment>
<reference evidence="10" key="1">
    <citation type="journal article" date="2019" name="Nat. Commun.">
        <title>The genome of broomcorn millet.</title>
        <authorList>
            <person name="Zou C."/>
            <person name="Miki D."/>
            <person name="Li D."/>
            <person name="Tang Q."/>
            <person name="Xiao L."/>
            <person name="Rajput S."/>
            <person name="Deng P."/>
            <person name="Jia W."/>
            <person name="Huang R."/>
            <person name="Zhang M."/>
            <person name="Sun Y."/>
            <person name="Hu J."/>
            <person name="Fu X."/>
            <person name="Schnable P.S."/>
            <person name="Li F."/>
            <person name="Zhang H."/>
            <person name="Feng B."/>
            <person name="Zhu X."/>
            <person name="Liu R."/>
            <person name="Schnable J.C."/>
            <person name="Zhu J.-K."/>
            <person name="Zhang H."/>
        </authorList>
    </citation>
    <scope>NUCLEOTIDE SEQUENCE [LARGE SCALE GENOMIC DNA]</scope>
</reference>
<dbReference type="InterPro" id="IPR001087">
    <property type="entry name" value="GDSL"/>
</dbReference>
<evidence type="ECO:0000256" key="1">
    <source>
        <dbReference type="ARBA" id="ARBA00004613"/>
    </source>
</evidence>
<proteinExistence type="inferred from homology"/>
<keyword evidence="4 8" id="KW-0732">Signal</keyword>
<sequence length="322" mass="33564">MGKASRGVWNMALLGLAVAVVVAVATEARSLEKQSLCGGGCGLGGGGGYGGGGGVGLGRGLGHGGGLGAQEMGLGGFVPPYMAPETTGDAMMRGVNYASGGGGILNQTGSIFGGRLDLDAQIDNYANSQHDLIARHEEVAARATTPPAAFVGAMIAKYRQQLTRLYLLDARKVVVANEGPIGCIPYQRETNPSAGAACAEFPNQLAWSFNRRLRALVDELGAALPGSRFVYADVYRIVSYIIANYRSHGFKVADSACCYAGGRFGGLVPCGPTSRYCADRSRYVFWDPYHPSDAANALIARRILDGGPADISPVNVRQLITA</sequence>
<dbReference type="PANTHER" id="PTHR45650">
    <property type="entry name" value="GDSL-LIKE LIPASE/ACYLHYDROLASE-RELATED"/>
    <property type="match status" value="1"/>
</dbReference>
<dbReference type="EMBL" id="PQIB02000001">
    <property type="protein sequence ID" value="RLN41319.1"/>
    <property type="molecule type" value="Genomic_DNA"/>
</dbReference>
<dbReference type="InterPro" id="IPR036514">
    <property type="entry name" value="SGNH_hydro_sf"/>
</dbReference>
<dbReference type="PANTHER" id="PTHR45650:SF4">
    <property type="entry name" value="GDSL-LIKE LIPASE_ACYLHYDROLASE FAMILY PROTEIN, EXPRESSED"/>
    <property type="match status" value="1"/>
</dbReference>
<keyword evidence="3" id="KW-0964">Secreted</keyword>
<comment type="subcellular location">
    <subcellularLocation>
        <location evidence="1">Secreted</location>
    </subcellularLocation>
</comment>
<evidence type="ECO:0000256" key="5">
    <source>
        <dbReference type="ARBA" id="ARBA00022801"/>
    </source>
</evidence>
<dbReference type="Proteomes" id="UP000275267">
    <property type="component" value="Unassembled WGS sequence"/>
</dbReference>
<evidence type="ECO:0000256" key="8">
    <source>
        <dbReference type="SAM" id="SignalP"/>
    </source>
</evidence>
<comment type="caution">
    <text evidence="9">The sequence shown here is derived from an EMBL/GenBank/DDBJ whole genome shotgun (WGS) entry which is preliminary data.</text>
</comment>
<gene>
    <name evidence="9" type="ORF">C2845_PM01G12390</name>
</gene>
<dbReference type="SUPFAM" id="SSF52266">
    <property type="entry name" value="SGNH hydrolase"/>
    <property type="match status" value="1"/>
</dbReference>
<evidence type="ECO:0000256" key="4">
    <source>
        <dbReference type="ARBA" id="ARBA00022729"/>
    </source>
</evidence>
<evidence type="ECO:0000256" key="2">
    <source>
        <dbReference type="ARBA" id="ARBA00008668"/>
    </source>
</evidence>
<keyword evidence="5" id="KW-0378">Hydrolase</keyword>
<feature type="chain" id="PRO_5017988053" evidence="8">
    <location>
        <begin position="29"/>
        <end position="322"/>
    </location>
</feature>
<dbReference type="GO" id="GO:0016042">
    <property type="term" value="P:lipid catabolic process"/>
    <property type="evidence" value="ECO:0007669"/>
    <property type="project" value="UniProtKB-KW"/>
</dbReference>
<protein>
    <submittedName>
        <fullName evidence="9">GDSL esterase/lipase</fullName>
    </submittedName>
</protein>
<feature type="signal peptide" evidence="8">
    <location>
        <begin position="1"/>
        <end position="28"/>
    </location>
</feature>
<evidence type="ECO:0000313" key="10">
    <source>
        <dbReference type="Proteomes" id="UP000275267"/>
    </source>
</evidence>
<evidence type="ECO:0000256" key="6">
    <source>
        <dbReference type="ARBA" id="ARBA00022963"/>
    </source>
</evidence>
<name>A0A3L6TM93_PANMI</name>
<dbReference type="OrthoDB" id="1600564at2759"/>